<dbReference type="OrthoDB" id="9805969at2"/>
<evidence type="ECO:0000256" key="9">
    <source>
        <dbReference type="RuleBase" id="RU004005"/>
    </source>
</evidence>
<evidence type="ECO:0000256" key="12">
    <source>
        <dbReference type="SAM" id="MobiDB-lite"/>
    </source>
</evidence>
<evidence type="ECO:0000313" key="14">
    <source>
        <dbReference type="Proteomes" id="UP000186607"/>
    </source>
</evidence>
<comment type="function">
    <text evidence="8">The globular domain of the protein is located near the polypeptide exit tunnel on the outside of the subunit, while an extended beta-hairpin is found that lines the wall of the exit tunnel in the center of the 70S ribosome.</text>
</comment>
<comment type="function">
    <text evidence="8 11">This protein binds specifically to 23S rRNA; its binding is stimulated by other ribosomal proteins, e.g., L4, L17, and L20. It is important during the early stages of 50S assembly. It makes multiple contacts with different domains of the 23S rRNA in the assembled 50S subunit and ribosome.</text>
</comment>
<dbReference type="AlphaFoldDB" id="A0A1U7NR75"/>
<dbReference type="InterPro" id="IPR001063">
    <property type="entry name" value="Ribosomal_uL22"/>
</dbReference>
<feature type="compositionally biased region" description="Polar residues" evidence="12">
    <location>
        <begin position="1"/>
        <end position="10"/>
    </location>
</feature>
<dbReference type="PROSITE" id="PS00464">
    <property type="entry name" value="RIBOSOMAL_L22"/>
    <property type="match status" value="1"/>
</dbReference>
<comment type="function">
    <text evidence="6">This protein binds specifically to 23S rRNA; its binding is stimulated by other ribosomal proteins, e.g. L4, L17, and L20. It is important during the early stages of 50S assembly. It makes multiple contacts with different domains of the 23S rRNA in the assembled 50S subunit and ribosome.</text>
</comment>
<gene>
    <name evidence="8" type="primary">rplV</name>
    <name evidence="13" type="ORF">BOO71_0015013</name>
</gene>
<organism evidence="13 14">
    <name type="scientific">Deinococcus marmoris</name>
    <dbReference type="NCBI Taxonomy" id="249408"/>
    <lineage>
        <taxon>Bacteria</taxon>
        <taxon>Thermotogati</taxon>
        <taxon>Deinococcota</taxon>
        <taxon>Deinococci</taxon>
        <taxon>Deinococcales</taxon>
        <taxon>Deinococcaceae</taxon>
        <taxon>Deinococcus</taxon>
    </lineage>
</organism>
<dbReference type="EMBL" id="MSTI01000182">
    <property type="protein sequence ID" value="OLV15420.1"/>
    <property type="molecule type" value="Genomic_DNA"/>
</dbReference>
<evidence type="ECO:0000256" key="2">
    <source>
        <dbReference type="ARBA" id="ARBA00022730"/>
    </source>
</evidence>
<name>A0A1U7NR75_9DEIO</name>
<dbReference type="GO" id="GO:0003735">
    <property type="term" value="F:structural constituent of ribosome"/>
    <property type="evidence" value="ECO:0007669"/>
    <property type="project" value="InterPro"/>
</dbReference>
<dbReference type="HAMAP" id="MF_01331_B">
    <property type="entry name" value="Ribosomal_uL22_B"/>
    <property type="match status" value="1"/>
</dbReference>
<dbReference type="Gene3D" id="3.90.470.10">
    <property type="entry name" value="Ribosomal protein L22/L17"/>
    <property type="match status" value="1"/>
</dbReference>
<keyword evidence="14" id="KW-1185">Reference proteome</keyword>
<comment type="caution">
    <text evidence="13">The sequence shown here is derived from an EMBL/GenBank/DDBJ whole genome shotgun (WGS) entry which is preliminary data.</text>
</comment>
<evidence type="ECO:0000256" key="5">
    <source>
        <dbReference type="ARBA" id="ARBA00023274"/>
    </source>
</evidence>
<evidence type="ECO:0000256" key="3">
    <source>
        <dbReference type="ARBA" id="ARBA00022884"/>
    </source>
</evidence>
<feature type="region of interest" description="Disordered" evidence="12">
    <location>
        <begin position="1"/>
        <end position="20"/>
    </location>
</feature>
<evidence type="ECO:0000256" key="6">
    <source>
        <dbReference type="ARBA" id="ARBA00025084"/>
    </source>
</evidence>
<dbReference type="PANTHER" id="PTHR13501">
    <property type="entry name" value="CHLOROPLAST 50S RIBOSOMAL PROTEIN L22-RELATED"/>
    <property type="match status" value="1"/>
</dbReference>
<evidence type="ECO:0000256" key="4">
    <source>
        <dbReference type="ARBA" id="ARBA00022980"/>
    </source>
</evidence>
<dbReference type="PANTHER" id="PTHR13501:SF8">
    <property type="entry name" value="LARGE RIBOSOMAL SUBUNIT PROTEIN UL22M"/>
    <property type="match status" value="1"/>
</dbReference>
<evidence type="ECO:0000256" key="1">
    <source>
        <dbReference type="ARBA" id="ARBA00009451"/>
    </source>
</evidence>
<keyword evidence="3 8" id="KW-0694">RNA-binding</keyword>
<keyword evidence="5 8" id="KW-0687">Ribonucleoprotein</keyword>
<protein>
    <recommendedName>
        <fullName evidence="7 8">Large ribosomal subunit protein uL22</fullName>
    </recommendedName>
</protein>
<dbReference type="eggNOG" id="COG0091">
    <property type="taxonomic scope" value="Bacteria"/>
</dbReference>
<dbReference type="CDD" id="cd00336">
    <property type="entry name" value="Ribosomal_L22"/>
    <property type="match status" value="1"/>
</dbReference>
<dbReference type="GO" id="GO:0019843">
    <property type="term" value="F:rRNA binding"/>
    <property type="evidence" value="ECO:0007669"/>
    <property type="project" value="UniProtKB-UniRule"/>
</dbReference>
<sequence>MTAASSNAAPEQTYRNKKERKQLVKLRRPGYAVAKYVRISPRKVRLVVDIIRGKSVRDAEDLLRFIPRAASEPVSKALNSAKHNALHNDEMLEDRLVIVAAYVDAGPTLKRLIPRARGSANIIKKRTSHITIIVGEAEAGNRALGNRAGNKGRN</sequence>
<evidence type="ECO:0000256" key="11">
    <source>
        <dbReference type="RuleBase" id="RU004008"/>
    </source>
</evidence>
<dbReference type="GO" id="GO:0006412">
    <property type="term" value="P:translation"/>
    <property type="evidence" value="ECO:0007669"/>
    <property type="project" value="UniProtKB-UniRule"/>
</dbReference>
<keyword evidence="2 8" id="KW-0699">rRNA-binding</keyword>
<proteinExistence type="inferred from homology"/>
<accession>A0A1U7NR75</accession>
<dbReference type="Proteomes" id="UP000186607">
    <property type="component" value="Unassembled WGS sequence"/>
</dbReference>
<dbReference type="Pfam" id="PF00237">
    <property type="entry name" value="Ribosomal_L22"/>
    <property type="match status" value="1"/>
</dbReference>
<dbReference type="STRING" id="249408.BOO71_0015013"/>
<evidence type="ECO:0000256" key="8">
    <source>
        <dbReference type="HAMAP-Rule" id="MF_01331"/>
    </source>
</evidence>
<reference evidence="13 14" key="1">
    <citation type="submission" date="2017-01" db="EMBL/GenBank/DDBJ databases">
        <title>Genome Analysis of Deinococcus marmoris KOPRI26562.</title>
        <authorList>
            <person name="Kim J.H."/>
            <person name="Oh H.-M."/>
        </authorList>
    </citation>
    <scope>NUCLEOTIDE SEQUENCE [LARGE SCALE GENOMIC DNA]</scope>
    <source>
        <strain evidence="13 14">KOPRI26562</strain>
    </source>
</reference>
<dbReference type="GO" id="GO:0022625">
    <property type="term" value="C:cytosolic large ribosomal subunit"/>
    <property type="evidence" value="ECO:0007669"/>
    <property type="project" value="TreeGrafter"/>
</dbReference>
<dbReference type="InterPro" id="IPR005727">
    <property type="entry name" value="Ribosomal_uL22_bac/chlpt-type"/>
</dbReference>
<keyword evidence="4 8" id="KW-0689">Ribosomal protein</keyword>
<evidence type="ECO:0000256" key="7">
    <source>
        <dbReference type="ARBA" id="ARBA00035207"/>
    </source>
</evidence>
<evidence type="ECO:0000313" key="13">
    <source>
        <dbReference type="EMBL" id="OLV15420.1"/>
    </source>
</evidence>
<comment type="subunit">
    <text evidence="8 10">Part of the 50S ribosomal subunit.</text>
</comment>
<dbReference type="InterPro" id="IPR036394">
    <property type="entry name" value="Ribosomal_uL22_sf"/>
</dbReference>
<dbReference type="SUPFAM" id="SSF54843">
    <property type="entry name" value="Ribosomal protein L22"/>
    <property type="match status" value="1"/>
</dbReference>
<dbReference type="InterPro" id="IPR018260">
    <property type="entry name" value="Ribosomal_uL22_CS"/>
</dbReference>
<dbReference type="RefSeq" id="WP_075837069.1">
    <property type="nucleotide sequence ID" value="NZ_MSTI01000182.1"/>
</dbReference>
<dbReference type="FunFam" id="3.90.470.10:FF:000011">
    <property type="entry name" value="50S ribosomal protein L22"/>
    <property type="match status" value="1"/>
</dbReference>
<dbReference type="InterPro" id="IPR047867">
    <property type="entry name" value="Ribosomal_uL22_bac/org-type"/>
</dbReference>
<dbReference type="NCBIfam" id="TIGR01044">
    <property type="entry name" value="rplV_bact"/>
    <property type="match status" value="1"/>
</dbReference>
<comment type="similarity">
    <text evidence="1 8 9">Belongs to the universal ribosomal protein uL22 family.</text>
</comment>
<evidence type="ECO:0000256" key="10">
    <source>
        <dbReference type="RuleBase" id="RU004006"/>
    </source>
</evidence>